<reference evidence="2 3" key="1">
    <citation type="submission" date="2016-08" db="EMBL/GenBank/DDBJ databases">
        <title>A Parts List for Fungal Cellulosomes Revealed by Comparative Genomics.</title>
        <authorList>
            <consortium name="DOE Joint Genome Institute"/>
            <person name="Haitjema C.H."/>
            <person name="Gilmore S.P."/>
            <person name="Henske J.K."/>
            <person name="Solomon K.V."/>
            <person name="De Groot R."/>
            <person name="Kuo A."/>
            <person name="Mondo S.J."/>
            <person name="Salamov A.A."/>
            <person name="Labutti K."/>
            <person name="Zhao Z."/>
            <person name="Chiniquy J."/>
            <person name="Barry K."/>
            <person name="Brewer H.M."/>
            <person name="Purvine S.O."/>
            <person name="Wright A.T."/>
            <person name="Boxma B."/>
            <person name="Van Alen T."/>
            <person name="Hackstein J.H."/>
            <person name="Baker S.E."/>
            <person name="Grigoriev I.V."/>
            <person name="O'Malley M.A."/>
        </authorList>
    </citation>
    <scope>NUCLEOTIDE SEQUENCE [LARGE SCALE GENOMIC DNA]</scope>
    <source>
        <strain evidence="2 3">G1</strain>
    </source>
</reference>
<evidence type="ECO:0000259" key="1">
    <source>
        <dbReference type="Pfam" id="PF00248"/>
    </source>
</evidence>
<feature type="domain" description="NADP-dependent oxidoreductase" evidence="1">
    <location>
        <begin position="61"/>
        <end position="168"/>
    </location>
</feature>
<dbReference type="OrthoDB" id="416253at2759"/>
<dbReference type="PANTHER" id="PTHR43827:SF14">
    <property type="entry name" value="NADP-DEPENDENT OXIDOREDUCTASE DOMAIN-CONTAINING PROTEIN"/>
    <property type="match status" value="1"/>
</dbReference>
<evidence type="ECO:0000313" key="3">
    <source>
        <dbReference type="Proteomes" id="UP000193920"/>
    </source>
</evidence>
<accession>A0A1Y2EVS1</accession>
<dbReference type="Gene3D" id="3.20.20.100">
    <property type="entry name" value="NADP-dependent oxidoreductase domain"/>
    <property type="match status" value="2"/>
</dbReference>
<dbReference type="Proteomes" id="UP000193920">
    <property type="component" value="Unassembled WGS sequence"/>
</dbReference>
<gene>
    <name evidence="2" type="ORF">LY90DRAFT_666057</name>
</gene>
<protein>
    <submittedName>
        <fullName evidence="2">Aldo/keto reductase</fullName>
    </submittedName>
</protein>
<dbReference type="InterPro" id="IPR023210">
    <property type="entry name" value="NADP_OxRdtase_dom"/>
</dbReference>
<organism evidence="2 3">
    <name type="scientific">Neocallimastix californiae</name>
    <dbReference type="NCBI Taxonomy" id="1754190"/>
    <lineage>
        <taxon>Eukaryota</taxon>
        <taxon>Fungi</taxon>
        <taxon>Fungi incertae sedis</taxon>
        <taxon>Chytridiomycota</taxon>
        <taxon>Chytridiomycota incertae sedis</taxon>
        <taxon>Neocallimastigomycetes</taxon>
        <taxon>Neocallimastigales</taxon>
        <taxon>Neocallimastigaceae</taxon>
        <taxon>Neocallimastix</taxon>
    </lineage>
</organism>
<dbReference type="STRING" id="1754190.A0A1Y2EVS1"/>
<dbReference type="Pfam" id="PF00248">
    <property type="entry name" value="Aldo_ket_red"/>
    <property type="match status" value="1"/>
</dbReference>
<dbReference type="SUPFAM" id="SSF51430">
    <property type="entry name" value="NAD(P)-linked oxidoreductase"/>
    <property type="match status" value="1"/>
</dbReference>
<name>A0A1Y2EVS1_9FUNG</name>
<dbReference type="EMBL" id="MCOG01000027">
    <property type="protein sequence ID" value="ORY74925.1"/>
    <property type="molecule type" value="Genomic_DNA"/>
</dbReference>
<keyword evidence="3" id="KW-1185">Reference proteome</keyword>
<dbReference type="InterPro" id="IPR036812">
    <property type="entry name" value="NAD(P)_OxRdtase_dom_sf"/>
</dbReference>
<dbReference type="InterPro" id="IPR020471">
    <property type="entry name" value="AKR"/>
</dbReference>
<dbReference type="PANTHER" id="PTHR43827">
    <property type="entry name" value="2,5-DIKETO-D-GLUCONIC ACID REDUCTASE"/>
    <property type="match status" value="1"/>
</dbReference>
<sequence>MSQQSYITLNNSVKIPQFGLGVYLVDGDDTTEKTVVEALKLGYCHIDTAHAYFNERGVENVLKIAKIKPAVCQSECHPYHTQQKLREILAPHKSLVEAYYPIGHGDKNLLNEAIFTKLAKKYNKTNVQIILRWHIQYGNIVIPKTTNPVHLKENIKIFDFELTPEEMKTNFILYNVM</sequence>
<dbReference type="AlphaFoldDB" id="A0A1Y2EVS1"/>
<evidence type="ECO:0000313" key="2">
    <source>
        <dbReference type="EMBL" id="ORY74925.1"/>
    </source>
</evidence>
<dbReference type="GO" id="GO:0016491">
    <property type="term" value="F:oxidoreductase activity"/>
    <property type="evidence" value="ECO:0007669"/>
    <property type="project" value="InterPro"/>
</dbReference>
<proteinExistence type="predicted"/>
<comment type="caution">
    <text evidence="2">The sequence shown here is derived from an EMBL/GenBank/DDBJ whole genome shotgun (WGS) entry which is preliminary data.</text>
</comment>